<dbReference type="PROSITE" id="PS01033">
    <property type="entry name" value="GLOBIN"/>
    <property type="match status" value="1"/>
</dbReference>
<dbReference type="AlphaFoldDB" id="A0A7W7VSX1"/>
<dbReference type="SUPFAM" id="SSF52343">
    <property type="entry name" value="Ferredoxin reductase-like, C-terminal NADP-linked domain"/>
    <property type="match status" value="1"/>
</dbReference>
<accession>A0A7W7VSX1</accession>
<sequence length="400" mass="43065">MLSEQSVATIRASLPAVGAAIGEITPLFYRKLFAAHPELLRDLFNRGNQANGSQQQALAGSIAAFAGALVEHPELRPDAMLSRIAHKHASLGISPGQYPIVHEHLFAAIVEVLGEAVTPEVAAAWDEVYWLMANALIAIEGRLRERADAAGDRLWRDYLVDARRQETAEVVTFAVRPLDGGPLPALRPGQYVSVQVVLPDGARQIRQYSISGRTDDALCFTVKQVRGTNPQDPAGEVSNHLHEHVEVGRVLRLSPPFGDVHLEEAAEGPVLLVSAGIGCTPMIGMLDHLAATGATRQVISVHADHSEATHAFRDALRELTAKLPGATAEVWYEQPAGDWPAERTGRIDLNALELPAGLTAYLCGPLPFLRAARAQLLAAGVPAADIHYEVFGPDLWLGEN</sequence>
<dbReference type="InterPro" id="IPR009050">
    <property type="entry name" value="Globin-like_sf"/>
</dbReference>
<protein>
    <recommendedName>
        <fullName evidence="2">nitric oxide dioxygenase</fullName>
        <ecNumber evidence="2">1.14.12.17</ecNumber>
    </recommendedName>
</protein>
<evidence type="ECO:0000256" key="5">
    <source>
        <dbReference type="ARBA" id="ARBA00022723"/>
    </source>
</evidence>
<dbReference type="GO" id="GO:0020037">
    <property type="term" value="F:heme binding"/>
    <property type="evidence" value="ECO:0007669"/>
    <property type="project" value="InterPro"/>
</dbReference>
<keyword evidence="6" id="KW-0408">Iron</keyword>
<evidence type="ECO:0000256" key="8">
    <source>
        <dbReference type="ARBA" id="ARBA00048649"/>
    </source>
</evidence>
<dbReference type="Gene3D" id="2.40.30.10">
    <property type="entry name" value="Translation factors"/>
    <property type="match status" value="1"/>
</dbReference>
<comment type="similarity">
    <text evidence="1">In the C-terminal section; belongs to the flavoprotein pyridine nucleotide cytochrome reductase family.</text>
</comment>
<dbReference type="GO" id="GO:0005344">
    <property type="term" value="F:oxygen carrier activity"/>
    <property type="evidence" value="ECO:0007669"/>
    <property type="project" value="UniProtKB-KW"/>
</dbReference>
<dbReference type="GO" id="GO:0046210">
    <property type="term" value="P:nitric oxide catabolic process"/>
    <property type="evidence" value="ECO:0007669"/>
    <property type="project" value="TreeGrafter"/>
</dbReference>
<keyword evidence="14" id="KW-1185">Reference proteome</keyword>
<comment type="catalytic activity">
    <reaction evidence="8">
        <text>2 nitric oxide + NADH + 2 O2 = 2 nitrate + NAD(+) + H(+)</text>
        <dbReference type="Rhea" id="RHEA:19469"/>
        <dbReference type="ChEBI" id="CHEBI:15378"/>
        <dbReference type="ChEBI" id="CHEBI:15379"/>
        <dbReference type="ChEBI" id="CHEBI:16480"/>
        <dbReference type="ChEBI" id="CHEBI:17632"/>
        <dbReference type="ChEBI" id="CHEBI:57540"/>
        <dbReference type="ChEBI" id="CHEBI:57945"/>
        <dbReference type="EC" id="1.14.12.17"/>
    </reaction>
</comment>
<dbReference type="CDD" id="cd06184">
    <property type="entry name" value="flavohem_like_fad_nad_binding"/>
    <property type="match status" value="1"/>
</dbReference>
<dbReference type="SUPFAM" id="SSF63380">
    <property type="entry name" value="Riboflavin synthase domain-like"/>
    <property type="match status" value="1"/>
</dbReference>
<dbReference type="Gene3D" id="1.10.490.10">
    <property type="entry name" value="Globins"/>
    <property type="match status" value="1"/>
</dbReference>
<dbReference type="GO" id="GO:0046872">
    <property type="term" value="F:metal ion binding"/>
    <property type="evidence" value="ECO:0007669"/>
    <property type="project" value="UniProtKB-KW"/>
</dbReference>
<dbReference type="InterPro" id="IPR017938">
    <property type="entry name" value="Riboflavin_synthase-like_b-brl"/>
</dbReference>
<dbReference type="CDD" id="cd14782">
    <property type="entry name" value="FHb-globin_2"/>
    <property type="match status" value="1"/>
</dbReference>
<comment type="catalytic activity">
    <reaction evidence="9">
        <text>2 nitric oxide + NADPH + 2 O2 = 2 nitrate + NADP(+) + H(+)</text>
        <dbReference type="Rhea" id="RHEA:19465"/>
        <dbReference type="ChEBI" id="CHEBI:15378"/>
        <dbReference type="ChEBI" id="CHEBI:15379"/>
        <dbReference type="ChEBI" id="CHEBI:16480"/>
        <dbReference type="ChEBI" id="CHEBI:17632"/>
        <dbReference type="ChEBI" id="CHEBI:57783"/>
        <dbReference type="ChEBI" id="CHEBI:58349"/>
        <dbReference type="EC" id="1.14.12.17"/>
    </reaction>
</comment>
<feature type="domain" description="FAD-binding FR-type" evidence="12">
    <location>
        <begin position="153"/>
        <end position="263"/>
    </location>
</feature>
<keyword evidence="10" id="KW-0813">Transport</keyword>
<dbReference type="EMBL" id="JACHJV010000001">
    <property type="protein sequence ID" value="MBB4921631.1"/>
    <property type="molecule type" value="Genomic_DNA"/>
</dbReference>
<dbReference type="InterPro" id="IPR000971">
    <property type="entry name" value="Globin"/>
</dbReference>
<dbReference type="PANTHER" id="PTHR43396">
    <property type="entry name" value="FLAVOHEMOPROTEIN"/>
    <property type="match status" value="1"/>
</dbReference>
<evidence type="ECO:0000256" key="3">
    <source>
        <dbReference type="ARBA" id="ARBA00022617"/>
    </source>
</evidence>
<feature type="domain" description="Globin" evidence="11">
    <location>
        <begin position="1"/>
        <end position="141"/>
    </location>
</feature>
<keyword evidence="4 10" id="KW-0561">Oxygen transport</keyword>
<name>A0A7W7VSX1_KITKI</name>
<evidence type="ECO:0000256" key="9">
    <source>
        <dbReference type="ARBA" id="ARBA00049433"/>
    </source>
</evidence>
<dbReference type="GO" id="GO:0008941">
    <property type="term" value="F:nitric oxide dioxygenase NAD(P)H activity"/>
    <property type="evidence" value="ECO:0007669"/>
    <property type="project" value="UniProtKB-EC"/>
</dbReference>
<evidence type="ECO:0000313" key="13">
    <source>
        <dbReference type="EMBL" id="MBB4921631.1"/>
    </source>
</evidence>
<evidence type="ECO:0000259" key="12">
    <source>
        <dbReference type="PROSITE" id="PS51384"/>
    </source>
</evidence>
<gene>
    <name evidence="13" type="ORF">FHR34_000624</name>
</gene>
<dbReference type="SUPFAM" id="SSF46458">
    <property type="entry name" value="Globin-like"/>
    <property type="match status" value="1"/>
</dbReference>
<dbReference type="PROSITE" id="PS51384">
    <property type="entry name" value="FAD_FR"/>
    <property type="match status" value="1"/>
</dbReference>
<dbReference type="InterPro" id="IPR012292">
    <property type="entry name" value="Globin/Proto"/>
</dbReference>
<keyword evidence="13" id="KW-0223">Dioxygenase</keyword>
<evidence type="ECO:0000256" key="10">
    <source>
        <dbReference type="RuleBase" id="RU000356"/>
    </source>
</evidence>
<proteinExistence type="inferred from homology"/>
<dbReference type="InterPro" id="IPR017927">
    <property type="entry name" value="FAD-bd_FR_type"/>
</dbReference>
<dbReference type="Proteomes" id="UP000540506">
    <property type="component" value="Unassembled WGS sequence"/>
</dbReference>
<evidence type="ECO:0000256" key="7">
    <source>
        <dbReference type="ARBA" id="ARBA00023027"/>
    </source>
</evidence>
<dbReference type="FunFam" id="1.10.490.10:FF:000003">
    <property type="entry name" value="Flavohemoprotein"/>
    <property type="match status" value="1"/>
</dbReference>
<dbReference type="InterPro" id="IPR039261">
    <property type="entry name" value="FNR_nucleotide-bd"/>
</dbReference>
<dbReference type="GO" id="GO:0071500">
    <property type="term" value="P:cellular response to nitrosative stress"/>
    <property type="evidence" value="ECO:0007669"/>
    <property type="project" value="TreeGrafter"/>
</dbReference>
<dbReference type="EC" id="1.14.12.17" evidence="2"/>
<organism evidence="13 14">
    <name type="scientific">Kitasatospora kifunensis</name>
    <name type="common">Streptomyces kifunensis</name>
    <dbReference type="NCBI Taxonomy" id="58351"/>
    <lineage>
        <taxon>Bacteria</taxon>
        <taxon>Bacillati</taxon>
        <taxon>Actinomycetota</taxon>
        <taxon>Actinomycetes</taxon>
        <taxon>Kitasatosporales</taxon>
        <taxon>Streptomycetaceae</taxon>
        <taxon>Kitasatospora</taxon>
    </lineage>
</organism>
<evidence type="ECO:0000259" key="11">
    <source>
        <dbReference type="PROSITE" id="PS01033"/>
    </source>
</evidence>
<dbReference type="RefSeq" id="WP_184933929.1">
    <property type="nucleotide sequence ID" value="NZ_JACHJV010000001.1"/>
</dbReference>
<dbReference type="Gene3D" id="3.40.50.80">
    <property type="entry name" value="Nucleotide-binding domain of ferredoxin-NADP reductase (FNR) module"/>
    <property type="match status" value="1"/>
</dbReference>
<evidence type="ECO:0000256" key="6">
    <source>
        <dbReference type="ARBA" id="ARBA00023004"/>
    </source>
</evidence>
<dbReference type="InterPro" id="IPR001433">
    <property type="entry name" value="OxRdtase_FAD/NAD-bd"/>
</dbReference>
<keyword evidence="7" id="KW-0520">NAD</keyword>
<dbReference type="Pfam" id="PF00175">
    <property type="entry name" value="NAD_binding_1"/>
    <property type="match status" value="1"/>
</dbReference>
<comment type="similarity">
    <text evidence="10">Belongs to the globin family.</text>
</comment>
<keyword evidence="3 10" id="KW-0349">Heme</keyword>
<dbReference type="PRINTS" id="PR00410">
    <property type="entry name" value="PHEHYDRXLASE"/>
</dbReference>
<evidence type="ECO:0000256" key="4">
    <source>
        <dbReference type="ARBA" id="ARBA00022621"/>
    </source>
</evidence>
<evidence type="ECO:0000313" key="14">
    <source>
        <dbReference type="Proteomes" id="UP000540506"/>
    </source>
</evidence>
<dbReference type="GO" id="GO:0071949">
    <property type="term" value="F:FAD binding"/>
    <property type="evidence" value="ECO:0007669"/>
    <property type="project" value="TreeGrafter"/>
</dbReference>
<keyword evidence="5" id="KW-0479">Metal-binding</keyword>
<reference evidence="13 14" key="1">
    <citation type="submission" date="2020-08" db="EMBL/GenBank/DDBJ databases">
        <title>Sequencing the genomes of 1000 actinobacteria strains.</title>
        <authorList>
            <person name="Klenk H.-P."/>
        </authorList>
    </citation>
    <scope>NUCLEOTIDE SEQUENCE [LARGE SCALE GENOMIC DNA]</scope>
    <source>
        <strain evidence="13 14">DSM 41654</strain>
    </source>
</reference>
<dbReference type="PANTHER" id="PTHR43396:SF3">
    <property type="entry name" value="FLAVOHEMOPROTEIN"/>
    <property type="match status" value="1"/>
</dbReference>
<comment type="caution">
    <text evidence="13">The sequence shown here is derived from an EMBL/GenBank/DDBJ whole genome shotgun (WGS) entry which is preliminary data.</text>
</comment>
<evidence type="ECO:0000256" key="2">
    <source>
        <dbReference type="ARBA" id="ARBA00012229"/>
    </source>
</evidence>
<evidence type="ECO:0000256" key="1">
    <source>
        <dbReference type="ARBA" id="ARBA00006401"/>
    </source>
</evidence>
<keyword evidence="13" id="KW-0560">Oxidoreductase</keyword>
<dbReference type="GO" id="GO:0019825">
    <property type="term" value="F:oxygen binding"/>
    <property type="evidence" value="ECO:0007669"/>
    <property type="project" value="InterPro"/>
</dbReference>
<dbReference type="Pfam" id="PF00042">
    <property type="entry name" value="Globin"/>
    <property type="match status" value="1"/>
</dbReference>